<dbReference type="Gene3D" id="2.40.10.480">
    <property type="match status" value="1"/>
</dbReference>
<feature type="domain" description="Pyrrolo-quinoline quinone repeat" evidence="3">
    <location>
        <begin position="335"/>
        <end position="416"/>
    </location>
</feature>
<dbReference type="InterPro" id="IPR011047">
    <property type="entry name" value="Quinoprotein_ADH-like_sf"/>
</dbReference>
<dbReference type="OrthoDB" id="9762169at2"/>
<keyword evidence="5" id="KW-1185">Reference proteome</keyword>
<feature type="signal peptide" evidence="2">
    <location>
        <begin position="1"/>
        <end position="24"/>
    </location>
</feature>
<dbReference type="AlphaFoldDB" id="A0A368T0D5"/>
<dbReference type="InterPro" id="IPR015943">
    <property type="entry name" value="WD40/YVTN_repeat-like_dom_sf"/>
</dbReference>
<reference evidence="4 5" key="1">
    <citation type="submission" date="2018-04" db="EMBL/GenBank/DDBJ databases">
        <title>Novel actinobacteria from marine sediment.</title>
        <authorList>
            <person name="Ng Z.Y."/>
            <person name="Tan G.Y.A."/>
        </authorList>
    </citation>
    <scope>NUCLEOTIDE SEQUENCE [LARGE SCALE GENOMIC DNA]</scope>
    <source>
        <strain evidence="4 5">TPS81</strain>
    </source>
</reference>
<protein>
    <recommendedName>
        <fullName evidence="3">Pyrrolo-quinoline quinone repeat domain-containing protein</fullName>
    </recommendedName>
</protein>
<organism evidence="4 5">
    <name type="scientific">Marinitenerispora sediminis</name>
    <dbReference type="NCBI Taxonomy" id="1931232"/>
    <lineage>
        <taxon>Bacteria</taxon>
        <taxon>Bacillati</taxon>
        <taxon>Actinomycetota</taxon>
        <taxon>Actinomycetes</taxon>
        <taxon>Streptosporangiales</taxon>
        <taxon>Nocardiopsidaceae</taxon>
        <taxon>Marinitenerispora</taxon>
    </lineage>
</organism>
<dbReference type="Pfam" id="PF13360">
    <property type="entry name" value="PQQ_2"/>
    <property type="match status" value="2"/>
</dbReference>
<feature type="region of interest" description="Disordered" evidence="1">
    <location>
        <begin position="27"/>
        <end position="67"/>
    </location>
</feature>
<comment type="caution">
    <text evidence="4">The sequence shown here is derived from an EMBL/GenBank/DDBJ whole genome shotgun (WGS) entry which is preliminary data.</text>
</comment>
<dbReference type="InterPro" id="IPR002372">
    <property type="entry name" value="PQQ_rpt_dom"/>
</dbReference>
<accession>A0A368T0D5</accession>
<evidence type="ECO:0000256" key="1">
    <source>
        <dbReference type="SAM" id="MobiDB-lite"/>
    </source>
</evidence>
<dbReference type="Gene3D" id="2.130.10.10">
    <property type="entry name" value="YVTN repeat-like/Quinoprotein amine dehydrogenase"/>
    <property type="match status" value="1"/>
</dbReference>
<gene>
    <name evidence="4" type="ORF">DEF24_22335</name>
</gene>
<evidence type="ECO:0000313" key="4">
    <source>
        <dbReference type="EMBL" id="RCV52197.1"/>
    </source>
</evidence>
<proteinExistence type="predicted"/>
<dbReference type="PANTHER" id="PTHR34512:SF30">
    <property type="entry name" value="OUTER MEMBRANE PROTEIN ASSEMBLY FACTOR BAMB"/>
    <property type="match status" value="1"/>
</dbReference>
<evidence type="ECO:0000313" key="5">
    <source>
        <dbReference type="Proteomes" id="UP000253318"/>
    </source>
</evidence>
<dbReference type="PANTHER" id="PTHR34512">
    <property type="entry name" value="CELL SURFACE PROTEIN"/>
    <property type="match status" value="1"/>
</dbReference>
<keyword evidence="2" id="KW-0732">Signal</keyword>
<dbReference type="Proteomes" id="UP000253318">
    <property type="component" value="Unassembled WGS sequence"/>
</dbReference>
<dbReference type="SUPFAM" id="SSF50998">
    <property type="entry name" value="Quinoprotein alcohol dehydrogenase-like"/>
    <property type="match status" value="1"/>
</dbReference>
<name>A0A368T0D5_9ACTN</name>
<dbReference type="PROSITE" id="PS51257">
    <property type="entry name" value="PROKAR_LIPOPROTEIN"/>
    <property type="match status" value="1"/>
</dbReference>
<evidence type="ECO:0000259" key="3">
    <source>
        <dbReference type="Pfam" id="PF13360"/>
    </source>
</evidence>
<feature type="region of interest" description="Disordered" evidence="1">
    <location>
        <begin position="297"/>
        <end position="319"/>
    </location>
</feature>
<dbReference type="RefSeq" id="WP_114399812.1">
    <property type="nucleotide sequence ID" value="NZ_QEIM01000156.1"/>
</dbReference>
<feature type="chain" id="PRO_5039317811" description="Pyrrolo-quinoline quinone repeat domain-containing protein" evidence="2">
    <location>
        <begin position="25"/>
        <end position="433"/>
    </location>
</feature>
<dbReference type="EMBL" id="QEIN01000228">
    <property type="protein sequence ID" value="RCV52197.1"/>
    <property type="molecule type" value="Genomic_DNA"/>
</dbReference>
<evidence type="ECO:0000256" key="2">
    <source>
        <dbReference type="SAM" id="SignalP"/>
    </source>
</evidence>
<feature type="domain" description="Pyrrolo-quinoline quinone repeat" evidence="3">
    <location>
        <begin position="81"/>
        <end position="238"/>
    </location>
</feature>
<sequence length="433" mass="44813">MWESPRTALAALAALALTVGVAGCAGPGGTETADDTRDETTAEEPAPPLAFAPEPAFELDTGPGEDRPAVLHEQSVFVADEGGVSVFDTATGDRTARADTEHTPLNEPWTVAEADPGQLSEAEAAELEARAASRAPVGRPTVAHQDAAPAVLTAHAVRSGEGESGPYALEVIALDAADGQVLWRHLVELPDWDTDDGALSATVEAVHEQTAALRLMGDRMMTGALAIDTRSGRTLWHDDRFVIMGADGDTLAGVLFTEDAQVFQGIGITDAGQRWSTTLDAPLMTTTTVGPYVNVEGQGDSPRLLRSGTGEAAPATEDGLTEQTRCMEDASATVVVCAGPDEGALALDSSTGQQLWRLPADTSATWTGTPTAAYGDLMYVSSEDATVVIDPATGALVHDDAGTAPDAVSSSAALVWDEGSRNLSVHHPADPVS</sequence>